<feature type="transmembrane region" description="Helical" evidence="5">
    <location>
        <begin position="72"/>
        <end position="89"/>
    </location>
</feature>
<dbReference type="AlphaFoldDB" id="A0A951QTG3"/>
<dbReference type="GO" id="GO:0016020">
    <property type="term" value="C:membrane"/>
    <property type="evidence" value="ECO:0007669"/>
    <property type="project" value="UniProtKB-SubCell"/>
</dbReference>
<feature type="transmembrane region" description="Helical" evidence="5">
    <location>
        <begin position="335"/>
        <end position="355"/>
    </location>
</feature>
<feature type="transmembrane region" description="Helical" evidence="5">
    <location>
        <begin position="391"/>
        <end position="411"/>
    </location>
</feature>
<evidence type="ECO:0000256" key="5">
    <source>
        <dbReference type="SAM" id="Phobius"/>
    </source>
</evidence>
<feature type="transmembrane region" description="Helical" evidence="5">
    <location>
        <begin position="242"/>
        <end position="262"/>
    </location>
</feature>
<dbReference type="EMBL" id="JAHHGZ010000054">
    <property type="protein sequence ID" value="MBW4671811.1"/>
    <property type="molecule type" value="Genomic_DNA"/>
</dbReference>
<comment type="subcellular location">
    <subcellularLocation>
        <location evidence="1">Membrane</location>
        <topology evidence="1">Multi-pass membrane protein</topology>
    </subcellularLocation>
</comment>
<evidence type="ECO:0000256" key="3">
    <source>
        <dbReference type="ARBA" id="ARBA00022989"/>
    </source>
</evidence>
<dbReference type="Proteomes" id="UP000729701">
    <property type="component" value="Unassembled WGS sequence"/>
</dbReference>
<evidence type="ECO:0000256" key="4">
    <source>
        <dbReference type="ARBA" id="ARBA00023136"/>
    </source>
</evidence>
<evidence type="ECO:0000256" key="2">
    <source>
        <dbReference type="ARBA" id="ARBA00022692"/>
    </source>
</evidence>
<feature type="transmembrane region" description="Helical" evidence="5">
    <location>
        <begin position="41"/>
        <end position="60"/>
    </location>
</feature>
<keyword evidence="7" id="KW-0436">Ligase</keyword>
<keyword evidence="4 5" id="KW-0472">Membrane</keyword>
<evidence type="ECO:0000313" key="7">
    <source>
        <dbReference type="EMBL" id="MBW4671811.1"/>
    </source>
</evidence>
<comment type="caution">
    <text evidence="7">The sequence shown here is derived from an EMBL/GenBank/DDBJ whole genome shotgun (WGS) entry which is preliminary data.</text>
</comment>
<keyword evidence="2 5" id="KW-0812">Transmembrane</keyword>
<feature type="transmembrane region" description="Helical" evidence="5">
    <location>
        <begin position="367"/>
        <end position="385"/>
    </location>
</feature>
<dbReference type="PANTHER" id="PTHR37422">
    <property type="entry name" value="TEICHURONIC ACID BIOSYNTHESIS PROTEIN TUAE"/>
    <property type="match status" value="1"/>
</dbReference>
<dbReference type="InterPro" id="IPR007016">
    <property type="entry name" value="O-antigen_ligase-rel_domated"/>
</dbReference>
<reference evidence="7" key="1">
    <citation type="submission" date="2021-05" db="EMBL/GenBank/DDBJ databases">
        <authorList>
            <person name="Pietrasiak N."/>
            <person name="Ward R."/>
            <person name="Stajich J.E."/>
            <person name="Kurbessoian T."/>
        </authorList>
    </citation>
    <scope>NUCLEOTIDE SEQUENCE</scope>
    <source>
        <strain evidence="7">GSE-NOS-MK-12-04C</strain>
    </source>
</reference>
<feature type="domain" description="O-antigen ligase-related" evidence="6">
    <location>
        <begin position="200"/>
        <end position="348"/>
    </location>
</feature>
<evidence type="ECO:0000259" key="6">
    <source>
        <dbReference type="Pfam" id="PF04932"/>
    </source>
</evidence>
<dbReference type="GO" id="GO:0016874">
    <property type="term" value="F:ligase activity"/>
    <property type="evidence" value="ECO:0007669"/>
    <property type="project" value="UniProtKB-KW"/>
</dbReference>
<protein>
    <submittedName>
        <fullName evidence="7">O-antigen ligase family protein</fullName>
    </submittedName>
</protein>
<organism evidence="7 8">
    <name type="scientific">Cyanomargarita calcarea GSE-NOS-MK-12-04C</name>
    <dbReference type="NCBI Taxonomy" id="2839659"/>
    <lineage>
        <taxon>Bacteria</taxon>
        <taxon>Bacillati</taxon>
        <taxon>Cyanobacteriota</taxon>
        <taxon>Cyanophyceae</taxon>
        <taxon>Nostocales</taxon>
        <taxon>Cyanomargaritaceae</taxon>
        <taxon>Cyanomargarita</taxon>
    </lineage>
</organism>
<proteinExistence type="predicted"/>
<evidence type="ECO:0000313" key="8">
    <source>
        <dbReference type="Proteomes" id="UP000729701"/>
    </source>
</evidence>
<name>A0A951QTG3_9CYAN</name>
<dbReference type="PANTHER" id="PTHR37422:SF17">
    <property type="entry name" value="O-ANTIGEN LIGASE"/>
    <property type="match status" value="1"/>
</dbReference>
<reference evidence="7" key="2">
    <citation type="journal article" date="2022" name="Microbiol. Resour. Announc.">
        <title>Metagenome Sequencing to Explore Phylogenomics of Terrestrial Cyanobacteria.</title>
        <authorList>
            <person name="Ward R.D."/>
            <person name="Stajich J.E."/>
            <person name="Johansen J.R."/>
            <person name="Huntemann M."/>
            <person name="Clum A."/>
            <person name="Foster B."/>
            <person name="Foster B."/>
            <person name="Roux S."/>
            <person name="Palaniappan K."/>
            <person name="Varghese N."/>
            <person name="Mukherjee S."/>
            <person name="Reddy T.B.K."/>
            <person name="Daum C."/>
            <person name="Copeland A."/>
            <person name="Chen I.A."/>
            <person name="Ivanova N.N."/>
            <person name="Kyrpides N.C."/>
            <person name="Shapiro N."/>
            <person name="Eloe-Fadrosh E.A."/>
            <person name="Pietrasiak N."/>
        </authorList>
    </citation>
    <scope>NUCLEOTIDE SEQUENCE</scope>
    <source>
        <strain evidence="7">GSE-NOS-MK-12-04C</strain>
    </source>
</reference>
<keyword evidence="3 5" id="KW-1133">Transmembrane helix</keyword>
<gene>
    <name evidence="7" type="ORF">KME60_31405</name>
</gene>
<sequence>MSTSLGVTSSENRRINYLCRKLETIGVFILFLGFFDANLYSYRVSFNTISYGIALFLILLRWKRCVYVGTRDISLLLLVGITLLSYFWSTAPDFTSIETKTIIRSALFGIYLAAQYNPKELMELFLKMFGIAAVLNLVYAGFAIATGQSHLAIAWTNNQWSWTGFLTHKQYFGRMMMHTSVLFVLSILSSNRFRRLKFAGLSISFLLLFLSKSTTSWTGFILALTLLPILKLARLNYKTRTILYMTVVLIVGAIALIIFSNLETIVVDVLHKPPDFNGRFDIWSLAIQNGLKRPWLGYGYSGFWTSSESTALINSTWLRTETGDRFHSHNGFIDLFLQLGIIGLTLFAINFFSLIKRLINLIHTTKTIESFWMLEFLLLGFLMQITETLTLFSSHTMSSIYIAIGLSTIIWQNRIKRNIAYSPLNKSLV</sequence>
<feature type="transmembrane region" description="Helical" evidence="5">
    <location>
        <begin position="171"/>
        <end position="188"/>
    </location>
</feature>
<feature type="transmembrane region" description="Helical" evidence="5">
    <location>
        <begin position="129"/>
        <end position="151"/>
    </location>
</feature>
<evidence type="ECO:0000256" key="1">
    <source>
        <dbReference type="ARBA" id="ARBA00004141"/>
    </source>
</evidence>
<dbReference type="Pfam" id="PF04932">
    <property type="entry name" value="Wzy_C"/>
    <property type="match status" value="1"/>
</dbReference>
<accession>A0A951QTG3</accession>
<dbReference type="InterPro" id="IPR051533">
    <property type="entry name" value="WaaL-like"/>
</dbReference>